<evidence type="ECO:0000259" key="7">
    <source>
        <dbReference type="PROSITE" id="PS51649"/>
    </source>
</evidence>
<evidence type="ECO:0000256" key="1">
    <source>
        <dbReference type="ARBA" id="ARBA00004906"/>
    </source>
</evidence>
<evidence type="ECO:0000256" key="4">
    <source>
        <dbReference type="SAM" id="Coils"/>
    </source>
</evidence>
<sequence length="839" mass="94605">MKLFDAHCHLQDKRVIDKASQLISAALAVGVTNFAVNGTSEKDWNLVKEMGETYPSVVPCFGLHPWFIADRSPHWFKTLKKFFETTPTAAVGEIGLDKGPLAGGIDYSDQLVVFRPQLELAKELNKPVAVHCIDAFDDLLEIMRSIGPFPAGVILHSFNGSAEVVPKLAELGAYFSFSGWFTYIDEKIARKTLKSIPSDRLLLETDSPDGLPKSDESSSDPKPTLNEPANILAVLDYVANLSNMKKEELAELSYVNSAKRERDVFIIAKLLVALEIDSTFLSFQTSNDALCCSRRKIQPVLSIDYTMTGGSIDAKPNHDSIALVLVSTQRELSEMLNSKSQDLDLYVKGVHFHLNKETLAKRSAKVTTLLESNKLHELRWIIRDMDINPSIFHLVTRFCYGYKIELSADNIVSVLCIAYYLEMSDDHSSNNLLNKAVTFLEQRVLMSWSETVKALCICSDKILDKLANVGLIEVFLDSLIEKALNDTRLLQDLITLPLRLYEPLILEVSKHNVSLENLVASVCNYANRWVFEKDSGDGSVSRNKREGIEAVERLLPHQRGTISSGFLFKSLKESIFLGACSDCRKGFEVRISNQLDMARAKDLQILSPTEDGSYDIELLKTILKSFYSNDSVPDLSRFVSVARMLEEFLLEAAASDAGLRVGTFKELAEIAVAASCDVLSYSDGIYRAIDVYLERHRDLIESEKMEACRFLHCKKLSPEACEHASKNEKLPLRIVMQVLFVSQMQIRDKVAREMKGVVERTENQVDEVESMSKKLLKLEIEPDYMKKRKIENLECVVHCEKKKTSVWREVKRKFGCMTSSTMDACSCHIKKRKTYHSYK</sequence>
<evidence type="ECO:0000313" key="9">
    <source>
        <dbReference type="Proteomes" id="UP000694240"/>
    </source>
</evidence>
<dbReference type="PANTHER" id="PTHR47176">
    <property type="entry name" value="OSJNBA0020J04.13 PROTEIN"/>
    <property type="match status" value="1"/>
</dbReference>
<comment type="similarity">
    <text evidence="3">Belongs to the NPH3 family.</text>
</comment>
<comment type="pathway">
    <text evidence="1">Protein modification; protein ubiquitination.</text>
</comment>
<keyword evidence="9" id="KW-1185">Reference proteome</keyword>
<dbReference type="PROSITE" id="PS51649">
    <property type="entry name" value="NPH3"/>
    <property type="match status" value="1"/>
</dbReference>
<dbReference type="GO" id="GO:0016788">
    <property type="term" value="F:hydrolase activity, acting on ester bonds"/>
    <property type="evidence" value="ECO:0007669"/>
    <property type="project" value="InterPro"/>
</dbReference>
<dbReference type="AlphaFoldDB" id="A0A8T2EWQ9"/>
<dbReference type="InterPro" id="IPR000210">
    <property type="entry name" value="BTB/POZ_dom"/>
</dbReference>
<dbReference type="PANTHER" id="PTHR47176:SF2">
    <property type="entry name" value="T21P5.8 PROTEIN"/>
    <property type="match status" value="1"/>
</dbReference>
<gene>
    <name evidence="8" type="ORF">ISN45_At03g002940</name>
</gene>
<dbReference type="PROSITE" id="PS50097">
    <property type="entry name" value="BTB"/>
    <property type="match status" value="1"/>
</dbReference>
<dbReference type="Proteomes" id="UP000694240">
    <property type="component" value="Chromosome 3"/>
</dbReference>
<dbReference type="PROSITE" id="PS01091">
    <property type="entry name" value="TATD_3"/>
    <property type="match status" value="1"/>
</dbReference>
<proteinExistence type="inferred from homology"/>
<feature type="region of interest" description="Disordered" evidence="5">
    <location>
        <begin position="204"/>
        <end position="226"/>
    </location>
</feature>
<dbReference type="EMBL" id="JAEFBK010000003">
    <property type="protein sequence ID" value="KAG7623871.1"/>
    <property type="molecule type" value="Genomic_DNA"/>
</dbReference>
<feature type="domain" description="NPH3" evidence="7">
    <location>
        <begin position="487"/>
        <end position="745"/>
    </location>
</feature>
<dbReference type="CDD" id="cd01310">
    <property type="entry name" value="TatD_DNAse"/>
    <property type="match status" value="1"/>
</dbReference>
<keyword evidence="4" id="KW-0175">Coiled coil</keyword>
<comment type="caution">
    <text evidence="8">The sequence shown here is derived from an EMBL/GenBank/DDBJ whole genome shotgun (WGS) entry which is preliminary data.</text>
</comment>
<dbReference type="Pfam" id="PF01026">
    <property type="entry name" value="TatD_DNase"/>
    <property type="match status" value="1"/>
</dbReference>
<protein>
    <submittedName>
        <fullName evidence="8">NPH3 domain</fullName>
    </submittedName>
</protein>
<dbReference type="SMART" id="SM00225">
    <property type="entry name" value="BTB"/>
    <property type="match status" value="1"/>
</dbReference>
<evidence type="ECO:0000256" key="5">
    <source>
        <dbReference type="SAM" id="MobiDB-lite"/>
    </source>
</evidence>
<feature type="domain" description="BTB" evidence="6">
    <location>
        <begin position="341"/>
        <end position="408"/>
    </location>
</feature>
<evidence type="ECO:0000256" key="2">
    <source>
        <dbReference type="ARBA" id="ARBA00022801"/>
    </source>
</evidence>
<dbReference type="Pfam" id="PF00651">
    <property type="entry name" value="BTB"/>
    <property type="match status" value="1"/>
</dbReference>
<feature type="coiled-coil region" evidence="4">
    <location>
        <begin position="751"/>
        <end position="778"/>
    </location>
</feature>
<evidence type="ECO:0000259" key="6">
    <source>
        <dbReference type="PROSITE" id="PS50097"/>
    </source>
</evidence>
<evidence type="ECO:0000313" key="8">
    <source>
        <dbReference type="EMBL" id="KAG7623871.1"/>
    </source>
</evidence>
<name>A0A8T2EWQ9_9BRAS</name>
<dbReference type="InterPro" id="IPR027356">
    <property type="entry name" value="NPH3_dom"/>
</dbReference>
<evidence type="ECO:0000256" key="3">
    <source>
        <dbReference type="PROSITE-ProRule" id="PRU00982"/>
    </source>
</evidence>
<keyword evidence="2" id="KW-0378">Hydrolase</keyword>
<reference evidence="8 9" key="1">
    <citation type="submission" date="2020-12" db="EMBL/GenBank/DDBJ databases">
        <title>Concerted genomic and epigenomic changes stabilize Arabidopsis allopolyploids.</title>
        <authorList>
            <person name="Chen Z."/>
        </authorList>
    </citation>
    <scope>NUCLEOTIDE SEQUENCE [LARGE SCALE GENOMIC DNA]</scope>
    <source>
        <strain evidence="8">Allo738</strain>
        <tissue evidence="8">Leaf</tissue>
    </source>
</reference>
<dbReference type="InterPro" id="IPR001130">
    <property type="entry name" value="TatD-like"/>
</dbReference>
<dbReference type="InterPro" id="IPR018228">
    <property type="entry name" value="DNase_TatD-rel_CS"/>
</dbReference>
<organism evidence="8 9">
    <name type="scientific">Arabidopsis thaliana x Arabidopsis arenosa</name>
    <dbReference type="NCBI Taxonomy" id="1240361"/>
    <lineage>
        <taxon>Eukaryota</taxon>
        <taxon>Viridiplantae</taxon>
        <taxon>Streptophyta</taxon>
        <taxon>Embryophyta</taxon>
        <taxon>Tracheophyta</taxon>
        <taxon>Spermatophyta</taxon>
        <taxon>Magnoliopsida</taxon>
        <taxon>eudicotyledons</taxon>
        <taxon>Gunneridae</taxon>
        <taxon>Pentapetalae</taxon>
        <taxon>rosids</taxon>
        <taxon>malvids</taxon>
        <taxon>Brassicales</taxon>
        <taxon>Brassicaceae</taxon>
        <taxon>Camelineae</taxon>
        <taxon>Arabidopsis</taxon>
    </lineage>
</organism>
<dbReference type="Pfam" id="PF03000">
    <property type="entry name" value="NPH3"/>
    <property type="match status" value="1"/>
</dbReference>
<accession>A0A8T2EWQ9</accession>